<evidence type="ECO:0000256" key="10">
    <source>
        <dbReference type="RuleBase" id="RU363032"/>
    </source>
</evidence>
<evidence type="ECO:0000256" key="4">
    <source>
        <dbReference type="ARBA" id="ARBA00022692"/>
    </source>
</evidence>
<dbReference type="PROSITE" id="PS50893">
    <property type="entry name" value="ABC_TRANSPORTER_2"/>
    <property type="match status" value="1"/>
</dbReference>
<dbReference type="InterPro" id="IPR003439">
    <property type="entry name" value="ABC_transporter-like_ATP-bd"/>
</dbReference>
<feature type="transmembrane region" description="Helical" evidence="10">
    <location>
        <begin position="490"/>
        <end position="510"/>
    </location>
</feature>
<keyword evidence="7" id="KW-1278">Translocase</keyword>
<dbReference type="InterPro" id="IPR027417">
    <property type="entry name" value="P-loop_NTPase"/>
</dbReference>
<proteinExistence type="inferred from homology"/>
<sequence length="778" mass="85500">MAAPILRVKNLSVTYPGVRPVKALEDINLEIYPGEFVVVAGVSGSGKSTLLRAINRLAENDHAKIEGEIYFDGVNILEASRRQIREVRSRIGFIFQEYNVVERLPVLTNALVGALAHVGFLRSLLGRFPTEQIERAHQALVRVGIPQPRHGDRAARLSGGQKQRVGIARALLQKPKLILADEPVASLDPITANVVMSIFKKINEEEGITTIVNLHDPVLTFKYGKRIIGLKHGRIIYDKPISAINRETFEEDIYGTVDGGARLSVAIWLRRFGLLVGLVLLIALYGWALQGVEFDLSSIFRYGGKFFELVGRMYPPDFSALPQLVRPLLQTLQMATLGTFFGALMALPLVVFGSQLVVRSALVYWPIRAFMNVLRTIPDLLYAVLFVAAMGFGPAAGVGALSFFACAIIAKLTSESADNINPKPIEAVEAVGAGKLHVIRYAVLPQLIPSFMDHVIYVFELNVRVSAVMGYVGAGGMGMQLTTAMEWRNYPQVLTIALLIFAMVIVIDLVANRIRDAFVQGIAVSRPLRWLGIGFVTALLVWSFLSLEVDFARFVRGIDYFRNLLWAIVTDPATEYFGLAVQRMVQSVQIALVGTTLSFLFSFPLGFLASRRYVGIPQAMAVGMKQIPNVIRAFPELILAIFFIATFGPGPLPGVLAIAIHSIGMLGKFNAEIVEKIRKEPVEALQSSGASRLQVFRYAILPQVLPEFLALFLYRFEINVRAASVLGIVGAGGIGSLINEAQSYRAWNIVGICLVVIIPTVMAIDFLSARIRKKLIEG</sequence>
<feature type="transmembrane region" description="Helical" evidence="10">
    <location>
        <begin position="588"/>
        <end position="609"/>
    </location>
</feature>
<dbReference type="EMBL" id="AP011802">
    <property type="protein sequence ID" value="BAL59104.1"/>
    <property type="molecule type" value="Genomic_DNA"/>
</dbReference>
<dbReference type="Pfam" id="PF00005">
    <property type="entry name" value="ABC_tran"/>
    <property type="match status" value="1"/>
</dbReference>
<keyword evidence="3" id="KW-1003">Cell membrane</keyword>
<dbReference type="CDD" id="cd06261">
    <property type="entry name" value="TM_PBP2"/>
    <property type="match status" value="2"/>
</dbReference>
<dbReference type="PROSITE" id="PS00211">
    <property type="entry name" value="ABC_TRANSPORTER_1"/>
    <property type="match status" value="1"/>
</dbReference>
<evidence type="ECO:0000256" key="8">
    <source>
        <dbReference type="ARBA" id="ARBA00022989"/>
    </source>
</evidence>
<dbReference type="InterPro" id="IPR003593">
    <property type="entry name" value="AAA+_ATPase"/>
</dbReference>
<keyword evidence="5" id="KW-0547">Nucleotide-binding</keyword>
<evidence type="ECO:0000256" key="9">
    <source>
        <dbReference type="ARBA" id="ARBA00023136"/>
    </source>
</evidence>
<dbReference type="Gene3D" id="3.40.50.300">
    <property type="entry name" value="P-loop containing nucleotide triphosphate hydrolases"/>
    <property type="match status" value="1"/>
</dbReference>
<reference evidence="13" key="1">
    <citation type="journal article" date="2005" name="Environ. Microbiol.">
        <title>Genetic and functional properties of uncultivated thermophilic crenarchaeotes from a subsurface gold mine as revealed by analysis of genome fragments.</title>
        <authorList>
            <person name="Nunoura T."/>
            <person name="Hirayama H."/>
            <person name="Takami H."/>
            <person name="Oida H."/>
            <person name="Nishi S."/>
            <person name="Shimamura S."/>
            <person name="Suzuki Y."/>
            <person name="Inagaki F."/>
            <person name="Takai K."/>
            <person name="Nealson K.H."/>
            <person name="Horikoshi K."/>
        </authorList>
    </citation>
    <scope>NUCLEOTIDE SEQUENCE</scope>
</reference>
<feature type="transmembrane region" description="Helical" evidence="10">
    <location>
        <begin position="334"/>
        <end position="358"/>
    </location>
</feature>
<dbReference type="PANTHER" id="PTHR30043">
    <property type="entry name" value="PHOSPHONATES TRANSPORT SYSTEM PERMEASE PROTEIN"/>
    <property type="match status" value="1"/>
</dbReference>
<evidence type="ECO:0000259" key="12">
    <source>
        <dbReference type="PROSITE" id="PS50928"/>
    </source>
</evidence>
<dbReference type="InterPro" id="IPR005769">
    <property type="entry name" value="PhnE/PtxC"/>
</dbReference>
<evidence type="ECO:0000259" key="11">
    <source>
        <dbReference type="PROSITE" id="PS50893"/>
    </source>
</evidence>
<dbReference type="SUPFAM" id="SSF161098">
    <property type="entry name" value="MetI-like"/>
    <property type="match status" value="2"/>
</dbReference>
<evidence type="ECO:0000256" key="5">
    <source>
        <dbReference type="ARBA" id="ARBA00022741"/>
    </source>
</evidence>
<comment type="similarity">
    <text evidence="10">Belongs to the binding-protein-dependent transport system permease family.</text>
</comment>
<keyword evidence="9 10" id="KW-0472">Membrane</keyword>
<dbReference type="CDD" id="cd03256">
    <property type="entry name" value="ABC_PhnC_transporter"/>
    <property type="match status" value="1"/>
</dbReference>
<keyword evidence="6" id="KW-0067">ATP-binding</keyword>
<evidence type="ECO:0000256" key="3">
    <source>
        <dbReference type="ARBA" id="ARBA00022475"/>
    </source>
</evidence>
<feature type="domain" description="ABC transmembrane type-1" evidence="12">
    <location>
        <begin position="584"/>
        <end position="768"/>
    </location>
</feature>
<protein>
    <submittedName>
        <fullName evidence="13">Hypothetical conserved protein</fullName>
    </submittedName>
</protein>
<dbReference type="Gene3D" id="1.10.3720.10">
    <property type="entry name" value="MetI-like"/>
    <property type="match status" value="2"/>
</dbReference>
<evidence type="ECO:0000256" key="6">
    <source>
        <dbReference type="ARBA" id="ARBA00022840"/>
    </source>
</evidence>
<feature type="transmembrane region" description="Helical" evidence="10">
    <location>
        <begin position="272"/>
        <end position="289"/>
    </location>
</feature>
<dbReference type="NCBIfam" id="TIGR01097">
    <property type="entry name" value="PhnE"/>
    <property type="match status" value="2"/>
</dbReference>
<keyword evidence="2 10" id="KW-0813">Transport</keyword>
<dbReference type="GO" id="GO:0005886">
    <property type="term" value="C:plasma membrane"/>
    <property type="evidence" value="ECO:0007669"/>
    <property type="project" value="UniProtKB-SubCell"/>
</dbReference>
<feature type="transmembrane region" description="Helical" evidence="10">
    <location>
        <begin position="530"/>
        <end position="547"/>
    </location>
</feature>
<dbReference type="InterPro" id="IPR000515">
    <property type="entry name" value="MetI-like"/>
</dbReference>
<organism evidence="13">
    <name type="scientific">Acetithermum autotrophicum</name>
    <dbReference type="NCBI Taxonomy" id="1446466"/>
    <lineage>
        <taxon>Bacteria</taxon>
        <taxon>Candidatus Bipolaricaulota</taxon>
        <taxon>Candidatus Acetithermum</taxon>
    </lineage>
</organism>
<dbReference type="PROSITE" id="PS50928">
    <property type="entry name" value="ABC_TM1"/>
    <property type="match status" value="2"/>
</dbReference>
<keyword evidence="8 10" id="KW-1133">Transmembrane helix</keyword>
<dbReference type="InterPro" id="IPR012693">
    <property type="entry name" value="ABC_transpr_PhnC"/>
</dbReference>
<dbReference type="SUPFAM" id="SSF52540">
    <property type="entry name" value="P-loop containing nucleoside triphosphate hydrolases"/>
    <property type="match status" value="1"/>
</dbReference>
<keyword evidence="4 10" id="KW-0812">Transmembrane</keyword>
<feature type="transmembrane region" description="Helical" evidence="10">
    <location>
        <begin position="744"/>
        <end position="767"/>
    </location>
</feature>
<dbReference type="Pfam" id="PF00528">
    <property type="entry name" value="BPD_transp_1"/>
    <property type="match status" value="2"/>
</dbReference>
<comment type="subcellular location">
    <subcellularLocation>
        <location evidence="1 10">Cell membrane</location>
        <topology evidence="1 10">Multi-pass membrane protein</topology>
    </subcellularLocation>
</comment>
<accession>H5SSG8</accession>
<dbReference type="PANTHER" id="PTHR30043:SF1">
    <property type="entry name" value="ABC TRANSPORT SYSTEM PERMEASE PROTEIN P69"/>
    <property type="match status" value="1"/>
</dbReference>
<dbReference type="InterPro" id="IPR035906">
    <property type="entry name" value="MetI-like_sf"/>
</dbReference>
<gene>
    <name evidence="13" type="ORF">HGMM_OP3C259</name>
</gene>
<dbReference type="GO" id="GO:0016887">
    <property type="term" value="F:ATP hydrolysis activity"/>
    <property type="evidence" value="ECO:0007669"/>
    <property type="project" value="InterPro"/>
</dbReference>
<dbReference type="GO" id="GO:0015416">
    <property type="term" value="F:ABC-type phosphonate transporter activity"/>
    <property type="evidence" value="ECO:0007669"/>
    <property type="project" value="InterPro"/>
</dbReference>
<evidence type="ECO:0000313" key="13">
    <source>
        <dbReference type="EMBL" id="BAL59104.1"/>
    </source>
</evidence>
<dbReference type="AlphaFoldDB" id="H5SSG8"/>
<feature type="domain" description="ABC transporter" evidence="11">
    <location>
        <begin position="6"/>
        <end position="257"/>
    </location>
</feature>
<feature type="transmembrane region" description="Helical" evidence="10">
    <location>
        <begin position="718"/>
        <end position="738"/>
    </location>
</feature>
<dbReference type="InterPro" id="IPR017871">
    <property type="entry name" value="ABC_transporter-like_CS"/>
</dbReference>
<feature type="transmembrane region" description="Helical" evidence="10">
    <location>
        <begin position="379"/>
        <end position="410"/>
    </location>
</feature>
<reference evidence="13" key="2">
    <citation type="journal article" date="2012" name="PLoS ONE">
        <title>A Deeply Branching Thermophilic Bacterium with an Ancient Acetyl-CoA Pathway Dominates a Subsurface Ecosystem.</title>
        <authorList>
            <person name="Takami H."/>
            <person name="Noguchi H."/>
            <person name="Takaki Y."/>
            <person name="Uchiyama I."/>
            <person name="Toyoda A."/>
            <person name="Nishi S."/>
            <person name="Chee G.-J."/>
            <person name="Arai W."/>
            <person name="Nunoura T."/>
            <person name="Itoh T."/>
            <person name="Hattori M."/>
            <person name="Takai K."/>
        </authorList>
    </citation>
    <scope>NUCLEOTIDE SEQUENCE</scope>
</reference>
<evidence type="ECO:0000256" key="2">
    <source>
        <dbReference type="ARBA" id="ARBA00022448"/>
    </source>
</evidence>
<dbReference type="NCBIfam" id="TIGR02315">
    <property type="entry name" value="ABC_phnC"/>
    <property type="match status" value="1"/>
</dbReference>
<evidence type="ECO:0000256" key="1">
    <source>
        <dbReference type="ARBA" id="ARBA00004651"/>
    </source>
</evidence>
<feature type="domain" description="ABC transmembrane type-1" evidence="12">
    <location>
        <begin position="328"/>
        <end position="511"/>
    </location>
</feature>
<dbReference type="GO" id="GO:0005524">
    <property type="term" value="F:ATP binding"/>
    <property type="evidence" value="ECO:0007669"/>
    <property type="project" value="UniProtKB-KW"/>
</dbReference>
<name>H5SSG8_ACEAU</name>
<evidence type="ECO:0000256" key="7">
    <source>
        <dbReference type="ARBA" id="ARBA00022967"/>
    </source>
</evidence>
<dbReference type="SMART" id="SM00382">
    <property type="entry name" value="AAA"/>
    <property type="match status" value="1"/>
</dbReference>